<keyword evidence="1" id="KW-0175">Coiled coil</keyword>
<sequence>MASPLAFSEAVISAPTVLPCSGPSDNNFPKINGITEISLGDFAGGGYCCYLDGNRPLDWLEAQKHVQINHPERFMMMQQKRTEENRTPPISVTREIVIDPVTGKHEFRYHSALLQSPVFYEFGFYRSIAHHQLWPGKTLRPKKRNSSSFVLEQKNDRTAEVERSSGMSPLDHVKGTVIHLRSIVSIIWLKLIVKDLKYETPSGDLYEVPGILISGVIEYTLPVSGHIVYCNDKGFLGGKEAHLHIASAHPEKWARCRKKCKKAFERRHITSACEVEVPQRSSDTMGTTYFKVSDGKRCSNSEFYVWVAHCQRIGADYWEELEKPEKVDEVPKDTDSSSLKTVEKDSSAQLLLLAQEENFRLRQEKESVEEKQKSLWEVVNTLNSVVSNRGRGIETMKSEKEALASQVASLQETVRSLTLANLDHNLTEFAESRHASRPRLESDEPELIDLKTQPQGSEAQIELFRKQNLRIQQMEERTMIEEQIQRDNRRFLLAKVEVLEAQTRALREKDEMTTMRLETQQTVIDVLIALEPRDELNHIKGQEIQRLKRTVIDQRRQLRAQGRDEAESDRQTPEAVVENTEELPVYGPLTLYETGEALLAEVEQDREREAESNIAAEASLASTPPDEASVADMQAITDVLFGSPSHTVTVCNDQCCEY</sequence>
<dbReference type="KEGG" id="glz:GLAREA_04096"/>
<name>S3D1T3_GLAL2</name>
<proteinExistence type="predicted"/>
<feature type="coiled-coil region" evidence="1">
    <location>
        <begin position="351"/>
        <end position="413"/>
    </location>
</feature>
<evidence type="ECO:0000313" key="4">
    <source>
        <dbReference type="Proteomes" id="UP000016922"/>
    </source>
</evidence>
<dbReference type="HOGENOM" id="CLU_416806_0_0_1"/>
<evidence type="ECO:0000256" key="1">
    <source>
        <dbReference type="SAM" id="Coils"/>
    </source>
</evidence>
<organism evidence="3 4">
    <name type="scientific">Glarea lozoyensis (strain ATCC 20868 / MF5171)</name>
    <dbReference type="NCBI Taxonomy" id="1116229"/>
    <lineage>
        <taxon>Eukaryota</taxon>
        <taxon>Fungi</taxon>
        <taxon>Dikarya</taxon>
        <taxon>Ascomycota</taxon>
        <taxon>Pezizomycotina</taxon>
        <taxon>Leotiomycetes</taxon>
        <taxon>Helotiales</taxon>
        <taxon>Helotiaceae</taxon>
        <taxon>Glarea</taxon>
    </lineage>
</organism>
<evidence type="ECO:0000256" key="2">
    <source>
        <dbReference type="SAM" id="MobiDB-lite"/>
    </source>
</evidence>
<reference evidence="3 4" key="1">
    <citation type="journal article" date="2013" name="BMC Genomics">
        <title>Genomics-driven discovery of the pneumocandin biosynthetic gene cluster in the fungus Glarea lozoyensis.</title>
        <authorList>
            <person name="Chen L."/>
            <person name="Yue Q."/>
            <person name="Zhang X."/>
            <person name="Xiang M."/>
            <person name="Wang C."/>
            <person name="Li S."/>
            <person name="Che Y."/>
            <person name="Ortiz-Lopez F.J."/>
            <person name="Bills G.F."/>
            <person name="Liu X."/>
            <person name="An Z."/>
        </authorList>
    </citation>
    <scope>NUCLEOTIDE SEQUENCE [LARGE SCALE GENOMIC DNA]</scope>
    <source>
        <strain evidence="4">ATCC 20868 / MF5171</strain>
    </source>
</reference>
<dbReference type="AlphaFoldDB" id="S3D1T3"/>
<feature type="compositionally biased region" description="Basic and acidic residues" evidence="2">
    <location>
        <begin position="558"/>
        <end position="572"/>
    </location>
</feature>
<dbReference type="RefSeq" id="XP_008082540.1">
    <property type="nucleotide sequence ID" value="XM_008084349.1"/>
</dbReference>
<evidence type="ECO:0000313" key="3">
    <source>
        <dbReference type="EMBL" id="EPE31129.1"/>
    </source>
</evidence>
<feature type="region of interest" description="Disordered" evidence="2">
    <location>
        <begin position="558"/>
        <end position="582"/>
    </location>
</feature>
<dbReference type="GeneID" id="19463151"/>
<accession>S3D1T3</accession>
<gene>
    <name evidence="3" type="ORF">GLAREA_04096</name>
</gene>
<protein>
    <submittedName>
        <fullName evidence="3">Uncharacterized protein</fullName>
    </submittedName>
</protein>
<dbReference type="EMBL" id="KE145363">
    <property type="protein sequence ID" value="EPE31129.1"/>
    <property type="molecule type" value="Genomic_DNA"/>
</dbReference>
<keyword evidence="4" id="KW-1185">Reference proteome</keyword>
<feature type="region of interest" description="Disordered" evidence="2">
    <location>
        <begin position="605"/>
        <end position="625"/>
    </location>
</feature>
<dbReference type="Proteomes" id="UP000016922">
    <property type="component" value="Unassembled WGS sequence"/>
</dbReference>